<evidence type="ECO:0000313" key="2">
    <source>
        <dbReference type="EMBL" id="PWN34945.1"/>
    </source>
</evidence>
<proteinExistence type="predicted"/>
<evidence type="ECO:0000256" key="1">
    <source>
        <dbReference type="SAM" id="MobiDB-lite"/>
    </source>
</evidence>
<protein>
    <submittedName>
        <fullName evidence="2">Uncharacterized protein</fullName>
    </submittedName>
</protein>
<feature type="region of interest" description="Disordered" evidence="1">
    <location>
        <begin position="30"/>
        <end position="106"/>
    </location>
</feature>
<dbReference type="RefSeq" id="XP_025355247.1">
    <property type="nucleotide sequence ID" value="XM_025497674.1"/>
</dbReference>
<gene>
    <name evidence="2" type="ORF">FA14DRAFT_154381</name>
</gene>
<accession>A0A316VHG8</accession>
<organism evidence="2 3">
    <name type="scientific">Meira miltonrushii</name>
    <dbReference type="NCBI Taxonomy" id="1280837"/>
    <lineage>
        <taxon>Eukaryota</taxon>
        <taxon>Fungi</taxon>
        <taxon>Dikarya</taxon>
        <taxon>Basidiomycota</taxon>
        <taxon>Ustilaginomycotina</taxon>
        <taxon>Exobasidiomycetes</taxon>
        <taxon>Exobasidiales</taxon>
        <taxon>Brachybasidiaceae</taxon>
        <taxon>Meira</taxon>
    </lineage>
</organism>
<name>A0A316VHG8_9BASI</name>
<reference evidence="2 3" key="1">
    <citation type="journal article" date="2018" name="Mol. Biol. Evol.">
        <title>Broad Genomic Sampling Reveals a Smut Pathogenic Ancestry of the Fungal Clade Ustilaginomycotina.</title>
        <authorList>
            <person name="Kijpornyongpan T."/>
            <person name="Mondo S.J."/>
            <person name="Barry K."/>
            <person name="Sandor L."/>
            <person name="Lee J."/>
            <person name="Lipzen A."/>
            <person name="Pangilinan J."/>
            <person name="LaButti K."/>
            <person name="Hainaut M."/>
            <person name="Henrissat B."/>
            <person name="Grigoriev I.V."/>
            <person name="Spatafora J.W."/>
            <person name="Aime M.C."/>
        </authorList>
    </citation>
    <scope>NUCLEOTIDE SEQUENCE [LARGE SCALE GENOMIC DNA]</scope>
    <source>
        <strain evidence="2 3">MCA 3882</strain>
    </source>
</reference>
<dbReference type="InParanoid" id="A0A316VHG8"/>
<feature type="compositionally biased region" description="Basic and acidic residues" evidence="1">
    <location>
        <begin position="88"/>
        <end position="103"/>
    </location>
</feature>
<feature type="compositionally biased region" description="Polar residues" evidence="1">
    <location>
        <begin position="78"/>
        <end position="87"/>
    </location>
</feature>
<feature type="compositionally biased region" description="Basic residues" evidence="1">
    <location>
        <begin position="189"/>
        <end position="206"/>
    </location>
</feature>
<evidence type="ECO:0000313" key="3">
    <source>
        <dbReference type="Proteomes" id="UP000245771"/>
    </source>
</evidence>
<keyword evidence="3" id="KW-1185">Reference proteome</keyword>
<feature type="region of interest" description="Disordered" evidence="1">
    <location>
        <begin position="166"/>
        <end position="218"/>
    </location>
</feature>
<sequence length="218" mass="24619">MFGEIQFMMMPAFDVSAVKTAEQTAKIANLEAPAQQPNQRLTTPSNLPNIRHSTKKKVSGHQGGIRIGDASPGEYIEQGQNLQSTRPKNLDLNKSPPREDDSHPTQIPILESSSLVYSSSLGFQEHPLDKGYTSEMIELSKLKKKRTSELKALRWNRIDPATRSALAKKWRHTRKKKLQDGPPSDLAEHRRKHNAAVRRYRVRKKAKQQDAPVEGPDK</sequence>
<feature type="compositionally biased region" description="Basic residues" evidence="1">
    <location>
        <begin position="166"/>
        <end position="177"/>
    </location>
</feature>
<dbReference type="Proteomes" id="UP000245771">
    <property type="component" value="Unassembled WGS sequence"/>
</dbReference>
<dbReference type="AlphaFoldDB" id="A0A316VHG8"/>
<feature type="compositionally biased region" description="Polar residues" evidence="1">
    <location>
        <begin position="35"/>
        <end position="48"/>
    </location>
</feature>
<dbReference type="GeneID" id="37019455"/>
<dbReference type="EMBL" id="KZ819603">
    <property type="protein sequence ID" value="PWN34945.1"/>
    <property type="molecule type" value="Genomic_DNA"/>
</dbReference>